<reference evidence="5" key="1">
    <citation type="submission" date="2019-12" db="EMBL/GenBank/DDBJ databases">
        <title>Genome sequencing and annotation of Brassica cretica.</title>
        <authorList>
            <person name="Studholme D.J."/>
            <person name="Sarris P.F."/>
        </authorList>
    </citation>
    <scope>NUCLEOTIDE SEQUENCE</scope>
    <source>
        <strain evidence="5">PFS-001/15</strain>
        <tissue evidence="5">Leaf</tissue>
    </source>
</reference>
<evidence type="ECO:0000256" key="2">
    <source>
        <dbReference type="PROSITE-ProRule" id="PRU00283"/>
    </source>
</evidence>
<dbReference type="PROSITE" id="PS50067">
    <property type="entry name" value="KINESIN_MOTOR_2"/>
    <property type="match status" value="1"/>
</dbReference>
<organism evidence="5 6">
    <name type="scientific">Brassica cretica</name>
    <name type="common">Mustard</name>
    <dbReference type="NCBI Taxonomy" id="69181"/>
    <lineage>
        <taxon>Eukaryota</taxon>
        <taxon>Viridiplantae</taxon>
        <taxon>Streptophyta</taxon>
        <taxon>Embryophyta</taxon>
        <taxon>Tracheophyta</taxon>
        <taxon>Spermatophyta</taxon>
        <taxon>Magnoliopsida</taxon>
        <taxon>eudicotyledons</taxon>
        <taxon>Gunneridae</taxon>
        <taxon>Pentapetalae</taxon>
        <taxon>rosids</taxon>
        <taxon>malvids</taxon>
        <taxon>Brassicales</taxon>
        <taxon>Brassicaceae</taxon>
        <taxon>Brassiceae</taxon>
        <taxon>Brassica</taxon>
    </lineage>
</organism>
<evidence type="ECO:0000259" key="4">
    <source>
        <dbReference type="PROSITE" id="PS50067"/>
    </source>
</evidence>
<dbReference type="Gene3D" id="3.40.850.10">
    <property type="entry name" value="Kinesin motor domain"/>
    <property type="match status" value="2"/>
</dbReference>
<comment type="similarity">
    <text evidence="2">Belongs to the TRAFAC class myosin-kinesin ATPase superfamily. Kinesin family.</text>
</comment>
<dbReference type="Proteomes" id="UP000712281">
    <property type="component" value="Unassembled WGS sequence"/>
</dbReference>
<feature type="compositionally biased region" description="Polar residues" evidence="3">
    <location>
        <begin position="322"/>
        <end position="333"/>
    </location>
</feature>
<dbReference type="Pfam" id="PF00225">
    <property type="entry name" value="Kinesin"/>
    <property type="match status" value="2"/>
</dbReference>
<dbReference type="EMBL" id="QGKW02002228">
    <property type="protein sequence ID" value="KAF2537670.1"/>
    <property type="molecule type" value="Genomic_DNA"/>
</dbReference>
<dbReference type="GO" id="GO:0005874">
    <property type="term" value="C:microtubule"/>
    <property type="evidence" value="ECO:0007669"/>
    <property type="project" value="TreeGrafter"/>
</dbReference>
<dbReference type="InterPro" id="IPR036961">
    <property type="entry name" value="Kinesin_motor_dom_sf"/>
</dbReference>
<dbReference type="GO" id="GO:0008017">
    <property type="term" value="F:microtubule binding"/>
    <property type="evidence" value="ECO:0007669"/>
    <property type="project" value="InterPro"/>
</dbReference>
<keyword evidence="1 2" id="KW-0505">Motor protein</keyword>
<dbReference type="GO" id="GO:0005524">
    <property type="term" value="F:ATP binding"/>
    <property type="evidence" value="ECO:0007669"/>
    <property type="project" value="UniProtKB-UniRule"/>
</dbReference>
<protein>
    <recommendedName>
        <fullName evidence="4">Kinesin motor domain-containing protein</fullName>
    </recommendedName>
</protein>
<dbReference type="SMART" id="SM00129">
    <property type="entry name" value="KISc"/>
    <property type="match status" value="1"/>
</dbReference>
<dbReference type="PRINTS" id="PR00380">
    <property type="entry name" value="KINESINHEAVY"/>
</dbReference>
<proteinExistence type="inferred from homology"/>
<accession>A0A8S9FVD7</accession>
<dbReference type="GO" id="GO:0005871">
    <property type="term" value="C:kinesin complex"/>
    <property type="evidence" value="ECO:0007669"/>
    <property type="project" value="TreeGrafter"/>
</dbReference>
<feature type="region of interest" description="Disordered" evidence="3">
    <location>
        <begin position="314"/>
        <end position="369"/>
    </location>
</feature>
<sequence length="369" mass="40357">METKSMSKAVRVVARVKPSSSDPAVEASSASSVSVHKRDQSETVSISFGAQFAGSKDSCELDYFYEENESASSILAKEIKPLISSVFEGKDANVIAHGARCSGKTLLIQGSEWEPGLVILSMAEMLSMAEERGDSVSVSFYEVSQETVYDVLDKEKRVVPVKSLSGFQEVYFGLNKIQKLVNDPPLRSHRGVMIHVTKGEANSGSFGRMNFLDMAGYEDSRKQCSDLAPPEITRINKSIYALQNVMYAINANESHVPYRESKLTHMLKDCLQGCNRTLLITCLPREFSQDSFYMLNLASRICLGSKQSMTNATKKSKCPAGSLSSSSAAQKKNTPLAVSATSRQQTGIRKSVTERKSKLNTPASAIKGR</sequence>
<dbReference type="GO" id="GO:0008574">
    <property type="term" value="F:plus-end-directed microtubule motor activity"/>
    <property type="evidence" value="ECO:0007669"/>
    <property type="project" value="TreeGrafter"/>
</dbReference>
<name>A0A8S9FVD7_BRACR</name>
<dbReference type="PANTHER" id="PTHR24115:SF924">
    <property type="entry name" value="KINESIN MOTOR DOMAIN-CONTAINING PROTEIN"/>
    <property type="match status" value="1"/>
</dbReference>
<evidence type="ECO:0000256" key="1">
    <source>
        <dbReference type="ARBA" id="ARBA00023175"/>
    </source>
</evidence>
<dbReference type="PANTHER" id="PTHR24115">
    <property type="entry name" value="KINESIN-RELATED"/>
    <property type="match status" value="1"/>
</dbReference>
<feature type="binding site" evidence="2">
    <location>
        <begin position="98"/>
        <end position="105"/>
    </location>
    <ligand>
        <name>ATP</name>
        <dbReference type="ChEBI" id="CHEBI:30616"/>
    </ligand>
</feature>
<dbReference type="InterPro" id="IPR001752">
    <property type="entry name" value="Kinesin_motor_dom"/>
</dbReference>
<dbReference type="InterPro" id="IPR027417">
    <property type="entry name" value="P-loop_NTPase"/>
</dbReference>
<keyword evidence="2" id="KW-0067">ATP-binding</keyword>
<dbReference type="AlphaFoldDB" id="A0A8S9FVD7"/>
<feature type="compositionally biased region" description="Polar residues" evidence="3">
    <location>
        <begin position="339"/>
        <end position="348"/>
    </location>
</feature>
<dbReference type="InterPro" id="IPR027640">
    <property type="entry name" value="Kinesin-like_fam"/>
</dbReference>
<keyword evidence="2" id="KW-0547">Nucleotide-binding</keyword>
<comment type="caution">
    <text evidence="5">The sequence shown here is derived from an EMBL/GenBank/DDBJ whole genome shotgun (WGS) entry which is preliminary data.</text>
</comment>
<dbReference type="GO" id="GO:0007018">
    <property type="term" value="P:microtubule-based movement"/>
    <property type="evidence" value="ECO:0007669"/>
    <property type="project" value="InterPro"/>
</dbReference>
<dbReference type="GO" id="GO:0016887">
    <property type="term" value="F:ATP hydrolysis activity"/>
    <property type="evidence" value="ECO:0007669"/>
    <property type="project" value="TreeGrafter"/>
</dbReference>
<evidence type="ECO:0000313" key="5">
    <source>
        <dbReference type="EMBL" id="KAF2537670.1"/>
    </source>
</evidence>
<evidence type="ECO:0000256" key="3">
    <source>
        <dbReference type="SAM" id="MobiDB-lite"/>
    </source>
</evidence>
<dbReference type="SUPFAM" id="SSF52540">
    <property type="entry name" value="P-loop containing nucleoside triphosphate hydrolases"/>
    <property type="match status" value="1"/>
</dbReference>
<gene>
    <name evidence="5" type="ORF">F2Q68_00018903</name>
</gene>
<evidence type="ECO:0000313" key="6">
    <source>
        <dbReference type="Proteomes" id="UP000712281"/>
    </source>
</evidence>
<feature type="domain" description="Kinesin motor" evidence="4">
    <location>
        <begin position="9"/>
        <end position="304"/>
    </location>
</feature>